<dbReference type="RefSeq" id="WP_095350149.1">
    <property type="nucleotide sequence ID" value="NZ_NCXK01000019.1"/>
</dbReference>
<evidence type="ECO:0000313" key="1">
    <source>
        <dbReference type="EMBL" id="PAK77449.1"/>
    </source>
</evidence>
<keyword evidence="2" id="KW-1185">Reference proteome</keyword>
<sequence length="189" mass="21578">MGFAVTVWRCADELAGLLRDGFDEARALHFTDRIDVFPECEADISRSRMLTAFRLHRGRSQHKPTPQETADIVRVMSAVIPQWGGTPLGRVVHNTLAGEAFRTFLAALGERNEHLSDLERILYDPVIIAGWRGYPSIGHLEREQVALMHKALLQLKNMKDEDEISWIFELRRIFVEGDWQCCGLATVYE</sequence>
<dbReference type="AlphaFoldDB" id="A0A269XW81"/>
<proteinExistence type="predicted"/>
<reference evidence="1 2" key="1">
    <citation type="submission" date="2017-04" db="EMBL/GenBank/DDBJ databases">
        <title>Kefir bacterial isolates.</title>
        <authorList>
            <person name="Kim Y."/>
            <person name="Blasche S."/>
            <person name="Patil K.R."/>
        </authorList>
    </citation>
    <scope>NUCLEOTIDE SEQUENCE [LARGE SCALE GENOMIC DNA]</scope>
    <source>
        <strain evidence="1 2">KR</strain>
    </source>
</reference>
<name>A0A269XW81_9PROT</name>
<gene>
    <name evidence="1" type="ORF">B8X00_10750</name>
</gene>
<comment type="caution">
    <text evidence="1">The sequence shown here is derived from an EMBL/GenBank/DDBJ whole genome shotgun (WGS) entry which is preliminary data.</text>
</comment>
<dbReference type="Proteomes" id="UP000216151">
    <property type="component" value="Unassembled WGS sequence"/>
</dbReference>
<organism evidence="1 2">
    <name type="scientific">Acetobacter fabarum</name>
    <dbReference type="NCBI Taxonomy" id="483199"/>
    <lineage>
        <taxon>Bacteria</taxon>
        <taxon>Pseudomonadati</taxon>
        <taxon>Pseudomonadota</taxon>
        <taxon>Alphaproteobacteria</taxon>
        <taxon>Acetobacterales</taxon>
        <taxon>Acetobacteraceae</taxon>
        <taxon>Acetobacter</taxon>
    </lineage>
</organism>
<evidence type="ECO:0000313" key="2">
    <source>
        <dbReference type="Proteomes" id="UP000216151"/>
    </source>
</evidence>
<accession>A0A269XW81</accession>
<dbReference type="EMBL" id="NCXK01000019">
    <property type="protein sequence ID" value="PAK77449.1"/>
    <property type="molecule type" value="Genomic_DNA"/>
</dbReference>
<protein>
    <submittedName>
        <fullName evidence="1">Uncharacterized protein</fullName>
    </submittedName>
</protein>